<keyword evidence="2" id="KW-0238">DNA-binding</keyword>
<dbReference type="InterPro" id="IPR013762">
    <property type="entry name" value="Integrase-like_cat_sf"/>
</dbReference>
<dbReference type="AlphaFoldDB" id="A0A4V1D1Z5"/>
<dbReference type="RefSeq" id="WP_123400139.1">
    <property type="nucleotide sequence ID" value="NZ_CP039393.1"/>
</dbReference>
<dbReference type="GO" id="GO:0006310">
    <property type="term" value="P:DNA recombination"/>
    <property type="evidence" value="ECO:0007669"/>
    <property type="project" value="UniProtKB-KW"/>
</dbReference>
<evidence type="ECO:0000313" key="5">
    <source>
        <dbReference type="EMBL" id="QCD36928.1"/>
    </source>
</evidence>
<gene>
    <name evidence="5" type="ORF">E7746_14100</name>
</gene>
<keyword evidence="6" id="KW-1185">Reference proteome</keyword>
<keyword evidence="3" id="KW-0233">DNA recombination</keyword>
<dbReference type="Proteomes" id="UP000297031">
    <property type="component" value="Chromosome"/>
</dbReference>
<dbReference type="Gene3D" id="1.10.150.130">
    <property type="match status" value="1"/>
</dbReference>
<dbReference type="GO" id="GO:0015074">
    <property type="term" value="P:DNA integration"/>
    <property type="evidence" value="ECO:0007669"/>
    <property type="project" value="InterPro"/>
</dbReference>
<dbReference type="InterPro" id="IPR002104">
    <property type="entry name" value="Integrase_catalytic"/>
</dbReference>
<dbReference type="PANTHER" id="PTHR30349:SF64">
    <property type="entry name" value="PROPHAGE INTEGRASE INTD-RELATED"/>
    <property type="match status" value="1"/>
</dbReference>
<dbReference type="GO" id="GO:0003677">
    <property type="term" value="F:DNA binding"/>
    <property type="evidence" value="ECO:0007669"/>
    <property type="project" value="UniProtKB-KW"/>
</dbReference>
<dbReference type="CDD" id="cd01185">
    <property type="entry name" value="INTN1_C_like"/>
    <property type="match status" value="1"/>
</dbReference>
<dbReference type="EMBL" id="CP039393">
    <property type="protein sequence ID" value="QCD36928.1"/>
    <property type="molecule type" value="Genomic_DNA"/>
</dbReference>
<dbReference type="InterPro" id="IPR011010">
    <property type="entry name" value="DNA_brk_join_enz"/>
</dbReference>
<accession>A0A4V1D1Z5</accession>
<sequence>MAKVENKSRQNPKLVQLELQDGRASLSLEYYLGRSETPVLDENGEQVIYESGPSKGRVKYSIKHVRRREKLNLYIWLKPRNAQERLQNKNTLQLAEKIRFEKEQEFLESREGYRLKGETEIDFLKYFREQHCNSTTFTKGVKSGYKTSYSRLIGFLESSPKYKKFSTFLRMDLIDTEMVMAFAEYCKKVGTGEGPKKSLHWFHRVVLNAIDAGYMKKDPCKGVSIKFDVNILTKDILTMDEIRRMMITHYPGENLMIRRAFLFSCFTGIRKCDIERLTYSNIDFTTMTLRFNQKKIEWRSAHSGVTMPLNEHLMKLIGDLPEDRSTLIFPLTSEGRTIYRHLYKWTRAAGINKHITWHCARHSFAVNILDNGADIKTVSSLMGHASLKMTEKYLHVVDSRKQQAIDSLGEITL</sequence>
<comment type="similarity">
    <text evidence="1">Belongs to the 'phage' integrase family.</text>
</comment>
<organism evidence="5 6">
    <name type="scientific">Muribaculum gordoncarteri</name>
    <dbReference type="NCBI Taxonomy" id="2530390"/>
    <lineage>
        <taxon>Bacteria</taxon>
        <taxon>Pseudomonadati</taxon>
        <taxon>Bacteroidota</taxon>
        <taxon>Bacteroidia</taxon>
        <taxon>Bacteroidales</taxon>
        <taxon>Muribaculaceae</taxon>
        <taxon>Muribaculum</taxon>
    </lineage>
</organism>
<evidence type="ECO:0000313" key="6">
    <source>
        <dbReference type="Proteomes" id="UP000297031"/>
    </source>
</evidence>
<dbReference type="KEGG" id="mgod:E7746_14100"/>
<dbReference type="OrthoDB" id="1094492at2"/>
<dbReference type="InterPro" id="IPR025269">
    <property type="entry name" value="SAM-like_dom"/>
</dbReference>
<evidence type="ECO:0000256" key="1">
    <source>
        <dbReference type="ARBA" id="ARBA00008857"/>
    </source>
</evidence>
<dbReference type="SUPFAM" id="SSF56349">
    <property type="entry name" value="DNA breaking-rejoining enzymes"/>
    <property type="match status" value="1"/>
</dbReference>
<protein>
    <submittedName>
        <fullName evidence="5">Site-specific integrase</fullName>
    </submittedName>
</protein>
<evidence type="ECO:0000256" key="2">
    <source>
        <dbReference type="ARBA" id="ARBA00023125"/>
    </source>
</evidence>
<evidence type="ECO:0000256" key="3">
    <source>
        <dbReference type="ARBA" id="ARBA00023172"/>
    </source>
</evidence>
<dbReference type="Pfam" id="PF13102">
    <property type="entry name" value="Phage_int_SAM_5"/>
    <property type="match status" value="1"/>
</dbReference>
<name>A0A4V1D1Z5_9BACT</name>
<evidence type="ECO:0000259" key="4">
    <source>
        <dbReference type="PROSITE" id="PS51898"/>
    </source>
</evidence>
<dbReference type="PANTHER" id="PTHR30349">
    <property type="entry name" value="PHAGE INTEGRASE-RELATED"/>
    <property type="match status" value="1"/>
</dbReference>
<dbReference type="Gene3D" id="1.10.443.10">
    <property type="entry name" value="Intergrase catalytic core"/>
    <property type="match status" value="1"/>
</dbReference>
<feature type="domain" description="Tyr recombinase" evidence="4">
    <location>
        <begin position="232"/>
        <end position="406"/>
    </location>
</feature>
<reference evidence="5 6" key="1">
    <citation type="submission" date="2019-02" db="EMBL/GenBank/DDBJ databases">
        <title>Isolation and identification of novel species under the genus Muribaculum.</title>
        <authorList>
            <person name="Miyake S."/>
            <person name="Ding Y."/>
            <person name="Low A."/>
            <person name="Soh M."/>
            <person name="Seedorf H."/>
        </authorList>
    </citation>
    <scope>NUCLEOTIDE SEQUENCE [LARGE SCALE GENOMIC DNA]</scope>
    <source>
        <strain evidence="5 6">TLL-A4</strain>
    </source>
</reference>
<dbReference type="GeneID" id="82150052"/>
<proteinExistence type="inferred from homology"/>
<dbReference type="InterPro" id="IPR050090">
    <property type="entry name" value="Tyrosine_recombinase_XerCD"/>
</dbReference>
<dbReference type="PROSITE" id="PS51898">
    <property type="entry name" value="TYR_RECOMBINASE"/>
    <property type="match status" value="1"/>
</dbReference>
<dbReference type="InterPro" id="IPR010998">
    <property type="entry name" value="Integrase_recombinase_N"/>
</dbReference>
<dbReference type="Pfam" id="PF00589">
    <property type="entry name" value="Phage_integrase"/>
    <property type="match status" value="1"/>
</dbReference>